<dbReference type="Proteomes" id="UP000183469">
    <property type="component" value="Unassembled WGS sequence"/>
</dbReference>
<evidence type="ECO:0000313" key="4">
    <source>
        <dbReference type="Proteomes" id="UP000183469"/>
    </source>
</evidence>
<evidence type="ECO:0000313" key="2">
    <source>
        <dbReference type="EMBL" id="SFW45580.1"/>
    </source>
</evidence>
<keyword evidence="3" id="KW-1185">Reference proteome</keyword>
<dbReference type="AlphaFoldDB" id="A0A1K1PDC8"/>
<reference evidence="2" key="3">
    <citation type="submission" date="2016-11" db="EMBL/GenBank/DDBJ databases">
        <authorList>
            <person name="Jaros S."/>
            <person name="Januszkiewicz K."/>
            <person name="Wedrychowicz H."/>
        </authorList>
    </citation>
    <scope>NUCLEOTIDE SEQUENCE [LARGE SCALE GENOMIC DNA]</scope>
    <source>
        <strain evidence="2">C3</strain>
    </source>
</reference>
<name>A0A1K1PDC8_SELRU</name>
<dbReference type="EMBL" id="FPJA01000008">
    <property type="protein sequence ID" value="SFW45580.1"/>
    <property type="molecule type" value="Genomic_DNA"/>
</dbReference>
<evidence type="ECO:0000313" key="3">
    <source>
        <dbReference type="Proteomes" id="UP000182958"/>
    </source>
</evidence>
<dbReference type="OrthoDB" id="1666777at2"/>
<proteinExistence type="predicted"/>
<dbReference type="RefSeq" id="WP_143035107.1">
    <property type="nucleotide sequence ID" value="NZ_FNQG01000002.1"/>
</dbReference>
<accession>A0A1K1PDC8</accession>
<gene>
    <name evidence="2" type="ORF">SAMN02910323_1893</name>
    <name evidence="1" type="ORF">SAMN05660648_00352</name>
</gene>
<dbReference type="Proteomes" id="UP000182958">
    <property type="component" value="Unassembled WGS sequence"/>
</dbReference>
<reference evidence="1 4" key="1">
    <citation type="submission" date="2016-10" db="EMBL/GenBank/DDBJ databases">
        <authorList>
            <person name="de Groot N.N."/>
        </authorList>
    </citation>
    <scope>NUCLEOTIDE SEQUENCE [LARGE SCALE GENOMIC DNA]</scope>
    <source>
        <strain evidence="1 4">DSM 2872</strain>
    </source>
</reference>
<dbReference type="EMBL" id="FNQG01000002">
    <property type="protein sequence ID" value="SDZ75359.1"/>
    <property type="molecule type" value="Genomic_DNA"/>
</dbReference>
<sequence>MMTKAENRTNWAAALESAEDSSTLSAAIGFGFTKDDLRELVALHQAGKYQEKIEALLVECNFISFCCCLMNKEYAEAIEMEELNEAD</sequence>
<reference evidence="3" key="2">
    <citation type="submission" date="2016-11" db="EMBL/GenBank/DDBJ databases">
        <authorList>
            <person name="Varghese N."/>
            <person name="Submissions S."/>
        </authorList>
    </citation>
    <scope>NUCLEOTIDE SEQUENCE [LARGE SCALE GENOMIC DNA]</scope>
    <source>
        <strain evidence="3">C3</strain>
    </source>
</reference>
<protein>
    <submittedName>
        <fullName evidence="2">Uncharacterized protein</fullName>
    </submittedName>
</protein>
<evidence type="ECO:0000313" key="1">
    <source>
        <dbReference type="EMBL" id="SDZ75359.1"/>
    </source>
</evidence>
<organism evidence="2 3">
    <name type="scientific">Selenomonas ruminantium</name>
    <dbReference type="NCBI Taxonomy" id="971"/>
    <lineage>
        <taxon>Bacteria</taxon>
        <taxon>Bacillati</taxon>
        <taxon>Bacillota</taxon>
        <taxon>Negativicutes</taxon>
        <taxon>Selenomonadales</taxon>
        <taxon>Selenomonadaceae</taxon>
        <taxon>Selenomonas</taxon>
    </lineage>
</organism>